<dbReference type="GO" id="GO:0006420">
    <property type="term" value="P:arginyl-tRNA aminoacylation"/>
    <property type="evidence" value="ECO:0007669"/>
    <property type="project" value="UniProtKB-UniRule"/>
</dbReference>
<evidence type="ECO:0000259" key="12">
    <source>
        <dbReference type="SMART" id="SM00836"/>
    </source>
</evidence>
<dbReference type="InterPro" id="IPR035684">
    <property type="entry name" value="ArgRS_core"/>
</dbReference>
<feature type="domain" description="DALR anticodon binding" evidence="12">
    <location>
        <begin position="454"/>
        <end position="570"/>
    </location>
</feature>
<evidence type="ECO:0000256" key="2">
    <source>
        <dbReference type="ARBA" id="ARBA00005594"/>
    </source>
</evidence>
<keyword evidence="5 10" id="KW-0547">Nucleotide-binding</keyword>
<evidence type="ECO:0000256" key="10">
    <source>
        <dbReference type="HAMAP-Rule" id="MF_00123"/>
    </source>
</evidence>
<dbReference type="EC" id="6.1.1.19" evidence="10"/>
<dbReference type="Pfam" id="PF03485">
    <property type="entry name" value="Arg_tRNA_synt_N"/>
    <property type="match status" value="1"/>
</dbReference>
<dbReference type="InterPro" id="IPR005148">
    <property type="entry name" value="Arg-tRNA-synth_N"/>
</dbReference>
<dbReference type="InterPro" id="IPR036695">
    <property type="entry name" value="Arg-tRNA-synth_N_sf"/>
</dbReference>
<evidence type="ECO:0000256" key="3">
    <source>
        <dbReference type="ARBA" id="ARBA00022490"/>
    </source>
</evidence>
<dbReference type="NCBIfam" id="TIGR00456">
    <property type="entry name" value="argS"/>
    <property type="match status" value="1"/>
</dbReference>
<dbReference type="CDD" id="cd07956">
    <property type="entry name" value="Anticodon_Ia_Arg"/>
    <property type="match status" value="1"/>
</dbReference>
<keyword evidence="6 10" id="KW-0067">ATP-binding</keyword>
<dbReference type="PANTHER" id="PTHR11956:SF5">
    <property type="entry name" value="ARGININE--TRNA LIGASE, CYTOPLASMIC"/>
    <property type="match status" value="1"/>
</dbReference>
<comment type="subunit">
    <text evidence="10">Monomer.</text>
</comment>
<keyword evidence="7 10" id="KW-0648">Protein biosynthesis</keyword>
<evidence type="ECO:0000256" key="9">
    <source>
        <dbReference type="ARBA" id="ARBA00049339"/>
    </source>
</evidence>
<dbReference type="Proteomes" id="UP000219327">
    <property type="component" value="Unassembled WGS sequence"/>
</dbReference>
<evidence type="ECO:0000259" key="13">
    <source>
        <dbReference type="SMART" id="SM01016"/>
    </source>
</evidence>
<dbReference type="Gene3D" id="3.40.50.620">
    <property type="entry name" value="HUPs"/>
    <property type="match status" value="1"/>
</dbReference>
<dbReference type="FunFam" id="1.10.730.10:FF:000008">
    <property type="entry name" value="Arginine--tRNA ligase"/>
    <property type="match status" value="1"/>
</dbReference>
<evidence type="ECO:0000313" key="14">
    <source>
        <dbReference type="EMBL" id="PDH41905.1"/>
    </source>
</evidence>
<proteinExistence type="inferred from homology"/>
<keyword evidence="3 10" id="KW-0963">Cytoplasm</keyword>
<evidence type="ECO:0000313" key="15">
    <source>
        <dbReference type="Proteomes" id="UP000219327"/>
    </source>
</evidence>
<comment type="similarity">
    <text evidence="2 10 11">Belongs to the class-I aminoacyl-tRNA synthetase family.</text>
</comment>
<evidence type="ECO:0000256" key="1">
    <source>
        <dbReference type="ARBA" id="ARBA00004496"/>
    </source>
</evidence>
<evidence type="ECO:0000256" key="11">
    <source>
        <dbReference type="RuleBase" id="RU363038"/>
    </source>
</evidence>
<keyword evidence="4 10" id="KW-0436">Ligase</keyword>
<dbReference type="Gene3D" id="3.30.1360.70">
    <property type="entry name" value="Arginyl tRNA synthetase N-terminal domain"/>
    <property type="match status" value="1"/>
</dbReference>
<dbReference type="Pfam" id="PF00750">
    <property type="entry name" value="tRNA-synt_1d"/>
    <property type="match status" value="1"/>
</dbReference>
<organism evidence="14 15">
    <name type="scientific">OM182 bacterium MED-G24</name>
    <dbReference type="NCBI Taxonomy" id="1986255"/>
    <lineage>
        <taxon>Bacteria</taxon>
        <taxon>Pseudomonadati</taxon>
        <taxon>Pseudomonadota</taxon>
        <taxon>Gammaproteobacteria</taxon>
        <taxon>OMG group</taxon>
        <taxon>OM182 clade</taxon>
    </lineage>
</organism>
<dbReference type="PANTHER" id="PTHR11956">
    <property type="entry name" value="ARGINYL-TRNA SYNTHETASE"/>
    <property type="match status" value="1"/>
</dbReference>
<reference evidence="14 15" key="1">
    <citation type="submission" date="2017-08" db="EMBL/GenBank/DDBJ databases">
        <title>Fine stratification of microbial communities through a metagenomic profile of the photic zone.</title>
        <authorList>
            <person name="Haro-Moreno J.M."/>
            <person name="Lopez-Perez M."/>
            <person name="De La Torre J."/>
            <person name="Picazo A."/>
            <person name="Camacho A."/>
            <person name="Rodriguez-Valera F."/>
        </authorList>
    </citation>
    <scope>NUCLEOTIDE SEQUENCE [LARGE SCALE GENOMIC DNA]</scope>
    <source>
        <strain evidence="14">MED-G24</strain>
    </source>
</reference>
<accession>A0A2A5WZE6</accession>
<comment type="catalytic activity">
    <reaction evidence="9 10">
        <text>tRNA(Arg) + L-arginine + ATP = L-arginyl-tRNA(Arg) + AMP + diphosphate</text>
        <dbReference type="Rhea" id="RHEA:20301"/>
        <dbReference type="Rhea" id="RHEA-COMP:9658"/>
        <dbReference type="Rhea" id="RHEA-COMP:9673"/>
        <dbReference type="ChEBI" id="CHEBI:30616"/>
        <dbReference type="ChEBI" id="CHEBI:32682"/>
        <dbReference type="ChEBI" id="CHEBI:33019"/>
        <dbReference type="ChEBI" id="CHEBI:78442"/>
        <dbReference type="ChEBI" id="CHEBI:78513"/>
        <dbReference type="ChEBI" id="CHEBI:456215"/>
        <dbReference type="EC" id="6.1.1.19"/>
    </reaction>
</comment>
<dbReference type="InterPro" id="IPR014729">
    <property type="entry name" value="Rossmann-like_a/b/a_fold"/>
</dbReference>
<name>A0A2A5WZE6_9GAMM</name>
<keyword evidence="8 10" id="KW-0030">Aminoacyl-tRNA synthetase</keyword>
<dbReference type="InterPro" id="IPR009080">
    <property type="entry name" value="tRNAsynth_Ia_anticodon-bd"/>
</dbReference>
<dbReference type="SUPFAM" id="SSF55190">
    <property type="entry name" value="Arginyl-tRNA synthetase (ArgRS), N-terminal 'additional' domain"/>
    <property type="match status" value="1"/>
</dbReference>
<gene>
    <name evidence="10" type="primary">argS</name>
    <name evidence="14" type="ORF">CNE99_00805</name>
</gene>
<dbReference type="SUPFAM" id="SSF52374">
    <property type="entry name" value="Nucleotidylyl transferase"/>
    <property type="match status" value="1"/>
</dbReference>
<dbReference type="SMART" id="SM00836">
    <property type="entry name" value="DALR_1"/>
    <property type="match status" value="1"/>
</dbReference>
<evidence type="ECO:0000256" key="5">
    <source>
        <dbReference type="ARBA" id="ARBA00022741"/>
    </source>
</evidence>
<comment type="caution">
    <text evidence="14">The sequence shown here is derived from an EMBL/GenBank/DDBJ whole genome shotgun (WGS) entry which is preliminary data.</text>
</comment>
<feature type="short sequence motif" description="'HIGH' region" evidence="10">
    <location>
        <begin position="118"/>
        <end position="128"/>
    </location>
</feature>
<dbReference type="SMART" id="SM01016">
    <property type="entry name" value="Arg_tRNA_synt_N"/>
    <property type="match status" value="1"/>
</dbReference>
<evidence type="ECO:0000256" key="7">
    <source>
        <dbReference type="ARBA" id="ARBA00022917"/>
    </source>
</evidence>
<dbReference type="Pfam" id="PF05746">
    <property type="entry name" value="DALR_1"/>
    <property type="match status" value="1"/>
</dbReference>
<dbReference type="InterPro" id="IPR001278">
    <property type="entry name" value="Arg-tRNA-ligase"/>
</dbReference>
<dbReference type="EMBL" id="NTKD01000002">
    <property type="protein sequence ID" value="PDH41905.1"/>
    <property type="molecule type" value="Genomic_DNA"/>
</dbReference>
<dbReference type="PRINTS" id="PR01038">
    <property type="entry name" value="TRNASYNTHARG"/>
</dbReference>
<dbReference type="Gene3D" id="1.10.730.10">
    <property type="entry name" value="Isoleucyl-tRNA Synthetase, Domain 1"/>
    <property type="match status" value="1"/>
</dbReference>
<dbReference type="InterPro" id="IPR008909">
    <property type="entry name" value="DALR_anticod-bd"/>
</dbReference>
<protein>
    <recommendedName>
        <fullName evidence="10">Arginine--tRNA ligase</fullName>
        <ecNumber evidence="10">6.1.1.19</ecNumber>
    </recommendedName>
    <alternativeName>
        <fullName evidence="10">Arginyl-tRNA synthetase</fullName>
        <shortName evidence="10">ArgRS</shortName>
    </alternativeName>
</protein>
<sequence>MNLKEQIELAVAQSFERLGVTDSPPVVKQAQRREFGHYQVNGVMGAAKTAKTNPRELATKVTEALDLPMAAKLEVAGPGFVNVHLDATSIAEQLDLLGNDVSLPSPEPRHFAVDYSAPNLMKEMHIGHLRTNAIGDSIVRVLEAVGHQVTRVNHVGDWGAQFGSLLAYLDQLHTTEISTELKDLEVFYQSASKLFKSDEAFAERARGYVVRLQSGDEQCMKLWRQFIEESIQHCQEVYKRLDISLTREDIHAESAYNDDLPIVVAELEQQGLIEESDGALCVFLDEFTGKEGNPLPAIVRKSDGGFPYMATDLAAVRYRAEKLRADTVLYVVGAPQQLHLKQVFAVAQAAGYLTDQEFRHLPFGSIMKSDGKPFKTRDGAEVKLIDVIDEAVARAHQLVKEKNPDLSEEKHRTIAEIVGVGAMKYAELSKNRGTDYIFDWDILLSFEGNTAPYLQYAYTRIQSIFRKAGVTPGDLRGKITLREPAELDLGVKLLQFPEAIETALEDYQMNILCNYLYELSGQFMSFYEHCHILKQTDQGIQQSRLRLAAMTANTLQQGLGFLGIKTVDRM</sequence>
<evidence type="ECO:0000256" key="8">
    <source>
        <dbReference type="ARBA" id="ARBA00023146"/>
    </source>
</evidence>
<dbReference type="AlphaFoldDB" id="A0A2A5WZE6"/>
<evidence type="ECO:0000256" key="4">
    <source>
        <dbReference type="ARBA" id="ARBA00022598"/>
    </source>
</evidence>
<feature type="domain" description="Arginyl tRNA synthetase N-terminal" evidence="13">
    <location>
        <begin position="1"/>
        <end position="85"/>
    </location>
</feature>
<dbReference type="GO" id="GO:0004814">
    <property type="term" value="F:arginine-tRNA ligase activity"/>
    <property type="evidence" value="ECO:0007669"/>
    <property type="project" value="UniProtKB-UniRule"/>
</dbReference>
<dbReference type="FunFam" id="3.40.50.620:FF:000116">
    <property type="entry name" value="Arginine--tRNA ligase"/>
    <property type="match status" value="1"/>
</dbReference>
<dbReference type="CDD" id="cd00671">
    <property type="entry name" value="ArgRS_core"/>
    <property type="match status" value="1"/>
</dbReference>
<dbReference type="GO" id="GO:0005737">
    <property type="term" value="C:cytoplasm"/>
    <property type="evidence" value="ECO:0007669"/>
    <property type="project" value="UniProtKB-SubCell"/>
</dbReference>
<evidence type="ECO:0000256" key="6">
    <source>
        <dbReference type="ARBA" id="ARBA00022840"/>
    </source>
</evidence>
<dbReference type="HAMAP" id="MF_00123">
    <property type="entry name" value="Arg_tRNA_synth"/>
    <property type="match status" value="1"/>
</dbReference>
<dbReference type="GO" id="GO:0005524">
    <property type="term" value="F:ATP binding"/>
    <property type="evidence" value="ECO:0007669"/>
    <property type="project" value="UniProtKB-UniRule"/>
</dbReference>
<comment type="subcellular location">
    <subcellularLocation>
        <location evidence="1 10">Cytoplasm</location>
    </subcellularLocation>
</comment>
<dbReference type="SUPFAM" id="SSF47323">
    <property type="entry name" value="Anticodon-binding domain of a subclass of class I aminoacyl-tRNA synthetases"/>
    <property type="match status" value="1"/>
</dbReference>